<evidence type="ECO:0000313" key="1">
    <source>
        <dbReference type="EMBL" id="KAI3791863.1"/>
    </source>
</evidence>
<accession>A0ACB9H8V2</accession>
<protein>
    <submittedName>
        <fullName evidence="1">Uncharacterized protein</fullName>
    </submittedName>
</protein>
<comment type="caution">
    <text evidence="1">The sequence shown here is derived from an EMBL/GenBank/DDBJ whole genome shotgun (WGS) entry which is preliminary data.</text>
</comment>
<name>A0ACB9H8V2_CICIN</name>
<evidence type="ECO:0000313" key="2">
    <source>
        <dbReference type="Proteomes" id="UP001055811"/>
    </source>
</evidence>
<gene>
    <name evidence="1" type="ORF">L2E82_05727</name>
</gene>
<reference evidence="1 2" key="2">
    <citation type="journal article" date="2022" name="Mol. Ecol. Resour.">
        <title>The genomes of chicory, endive, great burdock and yacon provide insights into Asteraceae paleo-polyploidization history and plant inulin production.</title>
        <authorList>
            <person name="Fan W."/>
            <person name="Wang S."/>
            <person name="Wang H."/>
            <person name="Wang A."/>
            <person name="Jiang F."/>
            <person name="Liu H."/>
            <person name="Zhao H."/>
            <person name="Xu D."/>
            <person name="Zhang Y."/>
        </authorList>
    </citation>
    <scope>NUCLEOTIDE SEQUENCE [LARGE SCALE GENOMIC DNA]</scope>
    <source>
        <strain evidence="2">cv. Punajuju</strain>
        <tissue evidence="1">Leaves</tissue>
    </source>
</reference>
<organism evidence="1 2">
    <name type="scientific">Cichorium intybus</name>
    <name type="common">Chicory</name>
    <dbReference type="NCBI Taxonomy" id="13427"/>
    <lineage>
        <taxon>Eukaryota</taxon>
        <taxon>Viridiplantae</taxon>
        <taxon>Streptophyta</taxon>
        <taxon>Embryophyta</taxon>
        <taxon>Tracheophyta</taxon>
        <taxon>Spermatophyta</taxon>
        <taxon>Magnoliopsida</taxon>
        <taxon>eudicotyledons</taxon>
        <taxon>Gunneridae</taxon>
        <taxon>Pentapetalae</taxon>
        <taxon>asterids</taxon>
        <taxon>campanulids</taxon>
        <taxon>Asterales</taxon>
        <taxon>Asteraceae</taxon>
        <taxon>Cichorioideae</taxon>
        <taxon>Cichorieae</taxon>
        <taxon>Cichoriinae</taxon>
        <taxon>Cichorium</taxon>
    </lineage>
</organism>
<dbReference type="EMBL" id="CM042009">
    <property type="protein sequence ID" value="KAI3791863.1"/>
    <property type="molecule type" value="Genomic_DNA"/>
</dbReference>
<proteinExistence type="predicted"/>
<keyword evidence="2" id="KW-1185">Reference proteome</keyword>
<dbReference type="Proteomes" id="UP001055811">
    <property type="component" value="Linkage Group LG01"/>
</dbReference>
<reference evidence="2" key="1">
    <citation type="journal article" date="2022" name="Mol. Ecol. Resour.">
        <title>The genomes of chicory, endive, great burdock and yacon provide insights into Asteraceae palaeo-polyploidization history and plant inulin production.</title>
        <authorList>
            <person name="Fan W."/>
            <person name="Wang S."/>
            <person name="Wang H."/>
            <person name="Wang A."/>
            <person name="Jiang F."/>
            <person name="Liu H."/>
            <person name="Zhao H."/>
            <person name="Xu D."/>
            <person name="Zhang Y."/>
        </authorList>
    </citation>
    <scope>NUCLEOTIDE SEQUENCE [LARGE SCALE GENOMIC DNA]</scope>
    <source>
        <strain evidence="2">cv. Punajuju</strain>
    </source>
</reference>
<sequence>MKEEVSYHERVNISRLKPSSQGGGDTRYGQPQSRLDFYAVLGLDDIRAVQPFSPINDIEPTPIFLNQHAVDSLQVKFPYLVQRKLKAGQEVRCVAQLDWKIIEIRIRNCTPTGDAWGGLYLHITLYI</sequence>